<dbReference type="InterPro" id="IPR027385">
    <property type="entry name" value="Beta-barrel_OMP"/>
</dbReference>
<feature type="domain" description="Outer membrane protein beta-barrel" evidence="3">
    <location>
        <begin position="5"/>
        <end position="162"/>
    </location>
</feature>
<dbReference type="AlphaFoldDB" id="A0A5Q0TDW2"/>
<accession>A0A5Q0TDW2</accession>
<feature type="chain" id="PRO_5024309742" evidence="2">
    <location>
        <begin position="20"/>
        <end position="163"/>
    </location>
</feature>
<proteinExistence type="predicted"/>
<keyword evidence="1 2" id="KW-0732">Signal</keyword>
<dbReference type="InterPro" id="IPR011250">
    <property type="entry name" value="OMP/PagP_B-barrel"/>
</dbReference>
<keyword evidence="5" id="KW-1185">Reference proteome</keyword>
<gene>
    <name evidence="4" type="ORF">GFB47_06135</name>
</gene>
<sequence length="163" mass="17200">MKRTLLALALATVATSASADSWLYAGANYGVADYTQNGADNHNVYGLNVGTGILPFIGLEAGYWDLGEAQGSDLSALYLGIKPSINLGPFEFYGKLGANKYDISGGMLGSDDGYDMMYGAGVEYTIFDSIPGGSLSIGAAYNSFGFDKFKANTYTVSATFHFL</sequence>
<organism evidence="4 5">
    <name type="scientific">Vibrio algicola</name>
    <dbReference type="NCBI Taxonomy" id="2662262"/>
    <lineage>
        <taxon>Bacteria</taxon>
        <taxon>Pseudomonadati</taxon>
        <taxon>Pseudomonadota</taxon>
        <taxon>Gammaproteobacteria</taxon>
        <taxon>Vibrionales</taxon>
        <taxon>Vibrionaceae</taxon>
        <taxon>Vibrio</taxon>
    </lineage>
</organism>
<dbReference type="EMBL" id="CP045699">
    <property type="protein sequence ID" value="QGA65030.1"/>
    <property type="molecule type" value="Genomic_DNA"/>
</dbReference>
<evidence type="ECO:0000313" key="4">
    <source>
        <dbReference type="EMBL" id="QGA65030.1"/>
    </source>
</evidence>
<evidence type="ECO:0000313" key="5">
    <source>
        <dbReference type="Proteomes" id="UP000348942"/>
    </source>
</evidence>
<evidence type="ECO:0000256" key="1">
    <source>
        <dbReference type="ARBA" id="ARBA00022729"/>
    </source>
</evidence>
<feature type="signal peptide" evidence="2">
    <location>
        <begin position="1"/>
        <end position="19"/>
    </location>
</feature>
<dbReference type="Proteomes" id="UP000348942">
    <property type="component" value="Chromosome 1"/>
</dbReference>
<dbReference type="Pfam" id="PF13505">
    <property type="entry name" value="OMP_b-brl"/>
    <property type="match status" value="1"/>
</dbReference>
<evidence type="ECO:0000259" key="3">
    <source>
        <dbReference type="Pfam" id="PF13505"/>
    </source>
</evidence>
<evidence type="ECO:0000256" key="2">
    <source>
        <dbReference type="SAM" id="SignalP"/>
    </source>
</evidence>
<protein>
    <submittedName>
        <fullName evidence="4">Outer membrane beta-barrel protein</fullName>
    </submittedName>
</protein>
<name>A0A5Q0TDW2_9VIBR</name>
<dbReference type="SUPFAM" id="SSF56925">
    <property type="entry name" value="OMPA-like"/>
    <property type="match status" value="1"/>
</dbReference>
<dbReference type="RefSeq" id="WP_153447180.1">
    <property type="nucleotide sequence ID" value="NZ_CP045699.1"/>
</dbReference>
<reference evidence="4 5" key="1">
    <citation type="submission" date="2019-10" db="EMBL/GenBank/DDBJ databases">
        <title>Vibrio sp. nov., isolated from Coralline algae surface.</title>
        <authorList>
            <person name="Geng Y."/>
            <person name="Zhang X."/>
        </authorList>
    </citation>
    <scope>NUCLEOTIDE SEQUENCE [LARGE SCALE GENOMIC DNA]</scope>
    <source>
        <strain evidence="4 5">SM1977</strain>
    </source>
</reference>
<dbReference type="Gene3D" id="2.40.160.20">
    <property type="match status" value="1"/>
</dbReference>